<dbReference type="InParanoid" id="A0A066WQ15"/>
<dbReference type="EMBL" id="JMSN01000004">
    <property type="protein sequence ID" value="KDN53099.1"/>
    <property type="molecule type" value="Genomic_DNA"/>
</dbReference>
<feature type="compositionally biased region" description="Low complexity" evidence="1">
    <location>
        <begin position="85"/>
        <end position="99"/>
    </location>
</feature>
<feature type="compositionally biased region" description="Polar residues" evidence="1">
    <location>
        <begin position="338"/>
        <end position="355"/>
    </location>
</feature>
<sequence>MASSDVASDGSFELISHDEAAARARLPSYIPRPETLSIPQAVTDEARDDEVIATGCMPRKQGGEATRRDWKKVQSRRQNTQAPHSPSVRPPASSSVRASIDTLVNPRPAEEDEAAPMKRSFSTSVQRALSKLGRSGSSGKKSRVGSKSSHAPAQIDAELGSNPTAVSYAMTSPRQPPATQQSEHCHDNNPAPPSYSQANTLHRSNTVPSNRIAPESPVATSRSSIQVPRSTSTAAHPSGSTWTSAPTSPLAPAQVGETISRSMPQVHDARAILHSVLQQKSAEEPGQDREGDDGEDDQMEYARKPFSPALEAQLRASVASALSDLQTSPDIIPEVSFTVPSQKSPSKSVGSATAVTRSEVVPLAAAHVTKGGNTWSTLSEIRMPNPHAEIPRSLHQAEEDVFGPIKSSAPGPERGLAPTVPAAVFKAAKPGDAQQDASPASSPIKRSLPISMPPTPKRTSSQREPHAVLEPAESPNKEVALVSLANASVAELEEVAPVICDQADTPVDVLLSRPSCVADLRLQTAVSNVSISDYGDEEGEEDDDSLSWEEDHFPIPYLETIKEEDSSQCSAADYAVDQLIAAGDDDTGGADLVETRARVEVFAGPPPSASGQWAIPEKYHSVPSGLVVASSSVQSMQSMQSLASCASLVQDCATAKQAWQDEIFSTTNMSEQQADAVKDVLLSPASMLRPFASPPIPEPPTPQLGDVSSLTATAAEVITFTGCQSLLPPGHDADMTAPRHSGSSATTASSAYSDFSPILQQGQEPLIPVVTIDVPPSVAEMAASALSHAAAAADVSWDLETCLENVTRGSVRSYGLTHTDVMEAHGSALLRSQAASVSAHTNPSSGHRTPDMSSDSPSEEDTSSSSSSGSGGHSEGIGGQYDASEGHGAPLIAVAGDVSQSTFADEDDGISWNAQEILDYSSEGACNWSRNSIKLQVSPMSSTARRFSQSNGDMLPPASPQLSIHNQASSISFFHSSPVTKQDASHLISIPTSPLVAIASSFSVSARSNASFHTVPVPPSVEGSPSKSPSSNASILARSTFRHPISPAIEERFYQAFSDHQLREPQ</sequence>
<evidence type="ECO:0000256" key="1">
    <source>
        <dbReference type="SAM" id="MobiDB-lite"/>
    </source>
</evidence>
<feature type="compositionally biased region" description="Polar residues" evidence="1">
    <location>
        <begin position="833"/>
        <end position="847"/>
    </location>
</feature>
<protein>
    <submittedName>
        <fullName evidence="2">Uncharacterized protein</fullName>
    </submittedName>
</protein>
<feature type="compositionally biased region" description="Basic and acidic residues" evidence="1">
    <location>
        <begin position="61"/>
        <end position="72"/>
    </location>
</feature>
<feature type="compositionally biased region" description="Low complexity" evidence="1">
    <location>
        <begin position="129"/>
        <end position="149"/>
    </location>
</feature>
<comment type="caution">
    <text evidence="2">The sequence shown here is derived from an EMBL/GenBank/DDBJ whole genome shotgun (WGS) entry which is preliminary data.</text>
</comment>
<feature type="compositionally biased region" description="Gly residues" evidence="1">
    <location>
        <begin position="869"/>
        <end position="879"/>
    </location>
</feature>
<feature type="region of interest" description="Disordered" evidence="1">
    <location>
        <begin position="336"/>
        <end position="355"/>
    </location>
</feature>
<dbReference type="GeneID" id="25266305"/>
<dbReference type="Proteomes" id="UP000027361">
    <property type="component" value="Unassembled WGS sequence"/>
</dbReference>
<dbReference type="HOGENOM" id="CLU_288389_0_0_1"/>
<evidence type="ECO:0000313" key="3">
    <source>
        <dbReference type="Proteomes" id="UP000027361"/>
    </source>
</evidence>
<dbReference type="AlphaFoldDB" id="A0A066WQ15"/>
<organism evidence="2 3">
    <name type="scientific">Tilletiaria anomala (strain ATCC 24038 / CBS 436.72 / UBC 951)</name>
    <dbReference type="NCBI Taxonomy" id="1037660"/>
    <lineage>
        <taxon>Eukaryota</taxon>
        <taxon>Fungi</taxon>
        <taxon>Dikarya</taxon>
        <taxon>Basidiomycota</taxon>
        <taxon>Ustilaginomycotina</taxon>
        <taxon>Exobasidiomycetes</taxon>
        <taxon>Georgefischeriales</taxon>
        <taxon>Tilletiariaceae</taxon>
        <taxon>Tilletiaria</taxon>
    </lineage>
</organism>
<feature type="region of interest" description="Disordered" evidence="1">
    <location>
        <begin position="1016"/>
        <end position="1035"/>
    </location>
</feature>
<accession>A0A066WQ15</accession>
<feature type="compositionally biased region" description="Acidic residues" evidence="1">
    <location>
        <begin position="290"/>
        <end position="299"/>
    </location>
</feature>
<gene>
    <name evidence="2" type="ORF">K437DRAFT_271887</name>
</gene>
<proteinExistence type="predicted"/>
<feature type="region of interest" description="Disordered" evidence="1">
    <location>
        <begin position="831"/>
        <end position="887"/>
    </location>
</feature>
<feature type="region of interest" description="Disordered" evidence="1">
    <location>
        <begin position="24"/>
        <end position="308"/>
    </location>
</feature>
<feature type="compositionally biased region" description="Low complexity" evidence="1">
    <location>
        <begin position="1020"/>
        <end position="1031"/>
    </location>
</feature>
<keyword evidence="3" id="KW-1185">Reference proteome</keyword>
<feature type="compositionally biased region" description="Polar residues" evidence="1">
    <location>
        <begin position="194"/>
        <end position="209"/>
    </location>
</feature>
<evidence type="ECO:0000313" key="2">
    <source>
        <dbReference type="EMBL" id="KDN53099.1"/>
    </source>
</evidence>
<feature type="region of interest" description="Disordered" evidence="1">
    <location>
        <begin position="429"/>
        <end position="474"/>
    </location>
</feature>
<feature type="compositionally biased region" description="Polar residues" evidence="1">
    <location>
        <begin position="218"/>
        <end position="247"/>
    </location>
</feature>
<dbReference type="RefSeq" id="XP_013245938.1">
    <property type="nucleotide sequence ID" value="XM_013390484.1"/>
</dbReference>
<name>A0A066WQ15_TILAU</name>
<feature type="compositionally biased region" description="Polar residues" evidence="1">
    <location>
        <begin position="161"/>
        <end position="182"/>
    </location>
</feature>
<reference evidence="2 3" key="1">
    <citation type="submission" date="2014-05" db="EMBL/GenBank/DDBJ databases">
        <title>Draft genome sequence of a rare smut relative, Tilletiaria anomala UBC 951.</title>
        <authorList>
            <consortium name="DOE Joint Genome Institute"/>
            <person name="Toome M."/>
            <person name="Kuo A."/>
            <person name="Henrissat B."/>
            <person name="Lipzen A."/>
            <person name="Tritt A."/>
            <person name="Yoshinaga Y."/>
            <person name="Zane M."/>
            <person name="Barry K."/>
            <person name="Grigoriev I.V."/>
            <person name="Spatafora J.W."/>
            <person name="Aimea M.C."/>
        </authorList>
    </citation>
    <scope>NUCLEOTIDE SEQUENCE [LARGE SCALE GENOMIC DNA]</scope>
    <source>
        <strain evidence="2 3">UBC 951</strain>
    </source>
</reference>